<keyword evidence="1" id="KW-0489">Methyltransferase</keyword>
<dbReference type="InterPro" id="IPR029063">
    <property type="entry name" value="SAM-dependent_MTases_sf"/>
</dbReference>
<proteinExistence type="predicted"/>
<dbReference type="OrthoDB" id="66144at2759"/>
<evidence type="ECO:0000259" key="3">
    <source>
        <dbReference type="Pfam" id="PF13649"/>
    </source>
</evidence>
<sequence length="162" mass="17596">MAEQGKDHWHSGSYQHSASFVPKLAGKVIQWLDLQKDDVVLDIGCGDGILNLDFAKVLSQGKGSIHGIDSSAAMIDAAKDRCKEHPNATFEGKRLVRNHPASKRAQMLTIHTHAVLDGTKIHGSAALQRGTFTKVFSNAAMHWILRDAAARAPFLRAVHAAL</sequence>
<dbReference type="SUPFAM" id="SSF53335">
    <property type="entry name" value="S-adenosyl-L-methionine-dependent methyltransferases"/>
    <property type="match status" value="1"/>
</dbReference>
<dbReference type="GO" id="GO:0008168">
    <property type="term" value="F:methyltransferase activity"/>
    <property type="evidence" value="ECO:0007669"/>
    <property type="project" value="UniProtKB-KW"/>
</dbReference>
<dbReference type="AlphaFoldDB" id="A0A179IGB3"/>
<keyword evidence="2" id="KW-0808">Transferase</keyword>
<dbReference type="Proteomes" id="UP000243081">
    <property type="component" value="Unassembled WGS sequence"/>
</dbReference>
<dbReference type="Gene3D" id="3.40.50.150">
    <property type="entry name" value="Vaccinia Virus protein VP39"/>
    <property type="match status" value="1"/>
</dbReference>
<name>A0A179IGB3_CORDF</name>
<protein>
    <recommendedName>
        <fullName evidence="3">Methyltransferase domain-containing protein</fullName>
    </recommendedName>
</protein>
<accession>A0A179IGB3</accession>
<dbReference type="EMBL" id="LUKN01001041">
    <property type="protein sequence ID" value="OAR01676.1"/>
    <property type="molecule type" value="Genomic_DNA"/>
</dbReference>
<dbReference type="Pfam" id="PF13649">
    <property type="entry name" value="Methyltransf_25"/>
    <property type="match status" value="1"/>
</dbReference>
<feature type="domain" description="Methyltransferase" evidence="3">
    <location>
        <begin position="40"/>
        <end position="95"/>
    </location>
</feature>
<evidence type="ECO:0000313" key="4">
    <source>
        <dbReference type="EMBL" id="OAR01676.1"/>
    </source>
</evidence>
<evidence type="ECO:0000256" key="1">
    <source>
        <dbReference type="ARBA" id="ARBA00022603"/>
    </source>
</evidence>
<dbReference type="CDD" id="cd02440">
    <property type="entry name" value="AdoMet_MTases"/>
    <property type="match status" value="1"/>
</dbReference>
<organism evidence="4 5">
    <name type="scientific">Cordyceps confragosa</name>
    <name type="common">Lecanicillium lecanii</name>
    <dbReference type="NCBI Taxonomy" id="2714763"/>
    <lineage>
        <taxon>Eukaryota</taxon>
        <taxon>Fungi</taxon>
        <taxon>Dikarya</taxon>
        <taxon>Ascomycota</taxon>
        <taxon>Pezizomycotina</taxon>
        <taxon>Sordariomycetes</taxon>
        <taxon>Hypocreomycetidae</taxon>
        <taxon>Hypocreales</taxon>
        <taxon>Cordycipitaceae</taxon>
        <taxon>Akanthomyces</taxon>
    </lineage>
</organism>
<keyword evidence="5" id="KW-1185">Reference proteome</keyword>
<evidence type="ECO:0000313" key="5">
    <source>
        <dbReference type="Proteomes" id="UP000243081"/>
    </source>
</evidence>
<dbReference type="GO" id="GO:0032259">
    <property type="term" value="P:methylation"/>
    <property type="evidence" value="ECO:0007669"/>
    <property type="project" value="UniProtKB-KW"/>
</dbReference>
<gene>
    <name evidence="4" type="ORF">LLEC1_06415</name>
</gene>
<dbReference type="InterPro" id="IPR041698">
    <property type="entry name" value="Methyltransf_25"/>
</dbReference>
<dbReference type="PANTHER" id="PTHR43861:SF1">
    <property type="entry name" value="TRANS-ACONITATE 2-METHYLTRANSFERASE"/>
    <property type="match status" value="1"/>
</dbReference>
<evidence type="ECO:0000256" key="2">
    <source>
        <dbReference type="ARBA" id="ARBA00022679"/>
    </source>
</evidence>
<feature type="non-terminal residue" evidence="4">
    <location>
        <position position="162"/>
    </location>
</feature>
<reference evidence="4 5" key="1">
    <citation type="submission" date="2016-03" db="EMBL/GenBank/DDBJ databases">
        <title>Fine-scale spatial genetic structure of a fungal parasite of coffee scale insects.</title>
        <authorList>
            <person name="Jackson D."/>
            <person name="Zemenick K.A."/>
            <person name="Malloure B."/>
            <person name="Quandt C.A."/>
            <person name="James T.Y."/>
        </authorList>
    </citation>
    <scope>NUCLEOTIDE SEQUENCE [LARGE SCALE GENOMIC DNA]</scope>
    <source>
        <strain evidence="4 5">UM487</strain>
    </source>
</reference>
<comment type="caution">
    <text evidence="4">The sequence shown here is derived from an EMBL/GenBank/DDBJ whole genome shotgun (WGS) entry which is preliminary data.</text>
</comment>
<dbReference type="PANTHER" id="PTHR43861">
    <property type="entry name" value="TRANS-ACONITATE 2-METHYLTRANSFERASE-RELATED"/>
    <property type="match status" value="1"/>
</dbReference>